<organism evidence="1">
    <name type="scientific">Panicum hallii</name>
    <dbReference type="NCBI Taxonomy" id="206008"/>
    <lineage>
        <taxon>Eukaryota</taxon>
        <taxon>Viridiplantae</taxon>
        <taxon>Streptophyta</taxon>
        <taxon>Embryophyta</taxon>
        <taxon>Tracheophyta</taxon>
        <taxon>Spermatophyta</taxon>
        <taxon>Magnoliopsida</taxon>
        <taxon>Liliopsida</taxon>
        <taxon>Poales</taxon>
        <taxon>Poaceae</taxon>
        <taxon>PACMAD clade</taxon>
        <taxon>Panicoideae</taxon>
        <taxon>Panicodae</taxon>
        <taxon>Paniceae</taxon>
        <taxon>Panicinae</taxon>
        <taxon>Panicum</taxon>
        <taxon>Panicum sect. Panicum</taxon>
    </lineage>
</organism>
<dbReference type="Gramene" id="PVH48002">
    <property type="protein sequence ID" value="PVH48002"/>
    <property type="gene ID" value="PAHAL_4G214700"/>
</dbReference>
<dbReference type="Proteomes" id="UP000243499">
    <property type="component" value="Chromosome 4"/>
</dbReference>
<dbReference type="EMBL" id="CM008049">
    <property type="protein sequence ID" value="PVH48002.1"/>
    <property type="molecule type" value="Genomic_DNA"/>
</dbReference>
<evidence type="ECO:0000313" key="1">
    <source>
        <dbReference type="EMBL" id="PVH48002.1"/>
    </source>
</evidence>
<reference evidence="1" key="1">
    <citation type="submission" date="2018-04" db="EMBL/GenBank/DDBJ databases">
        <title>WGS assembly of Panicum hallii.</title>
        <authorList>
            <person name="Lovell J."/>
            <person name="Jenkins J."/>
            <person name="Lowry D."/>
            <person name="Mamidi S."/>
            <person name="Sreedasyam A."/>
            <person name="Weng X."/>
            <person name="Barry K."/>
            <person name="Bonette J."/>
            <person name="Campitelli B."/>
            <person name="Daum C."/>
            <person name="Gordon S."/>
            <person name="Gould B."/>
            <person name="Lipzen A."/>
            <person name="Macqueen A."/>
            <person name="Palacio-Mejia J."/>
            <person name="Plott C."/>
            <person name="Shakirov E."/>
            <person name="Shu S."/>
            <person name="Yoshinaga Y."/>
            <person name="Zane M."/>
            <person name="Rokhsar D."/>
            <person name="Grimwood J."/>
            <person name="Schmutz J."/>
            <person name="Juenger T."/>
        </authorList>
    </citation>
    <scope>NUCLEOTIDE SEQUENCE [LARGE SCALE GENOMIC DNA]</scope>
    <source>
        <strain evidence="1">FIL2</strain>
    </source>
</reference>
<gene>
    <name evidence="1" type="ORF">PAHAL_4G214700</name>
</gene>
<proteinExistence type="predicted"/>
<sequence length="51" mass="5564">MLRLAIASWSIKPSPRNAPAVVGTHLQNPNLTTQAAAARGRMSRKKLRVAR</sequence>
<accession>A0A2T8JDK5</accession>
<protein>
    <submittedName>
        <fullName evidence="1">Uncharacterized protein</fullName>
    </submittedName>
</protein>
<dbReference type="AlphaFoldDB" id="A0A2T8JDK5"/>
<name>A0A2T8JDK5_9POAL</name>